<keyword evidence="7" id="KW-1185">Reference proteome</keyword>
<feature type="domain" description="Carrier" evidence="5">
    <location>
        <begin position="566"/>
        <end position="645"/>
    </location>
</feature>
<dbReference type="STRING" id="1036611.A0A1L9P6U0"/>
<dbReference type="PANTHER" id="PTHR45527">
    <property type="entry name" value="NONRIBOSOMAL PEPTIDE SYNTHETASE"/>
    <property type="match status" value="1"/>
</dbReference>
<dbReference type="RefSeq" id="XP_040663013.1">
    <property type="nucleotide sequence ID" value="XM_040809638.1"/>
</dbReference>
<keyword evidence="2" id="KW-0597">Phosphoprotein</keyword>
<keyword evidence="1" id="KW-0596">Phosphopantetheine</keyword>
<evidence type="ECO:0000256" key="4">
    <source>
        <dbReference type="ARBA" id="ARBA00029454"/>
    </source>
</evidence>
<dbReference type="GO" id="GO:0044550">
    <property type="term" value="P:secondary metabolite biosynthetic process"/>
    <property type="evidence" value="ECO:0007669"/>
    <property type="project" value="TreeGrafter"/>
</dbReference>
<evidence type="ECO:0000256" key="3">
    <source>
        <dbReference type="ARBA" id="ARBA00022598"/>
    </source>
</evidence>
<protein>
    <recommendedName>
        <fullName evidence="5">Carrier domain-containing protein</fullName>
    </recommendedName>
</protein>
<dbReference type="InterPro" id="IPR020845">
    <property type="entry name" value="AMP-binding_CS"/>
</dbReference>
<dbReference type="Pfam" id="PF00501">
    <property type="entry name" value="AMP-binding"/>
    <property type="match status" value="1"/>
</dbReference>
<sequence>MATMSSTATSTSELKQIQKWNSRVELGSVERCVHDVIAEKTQTAPSAEAIAAWDGTLTYSQIDALSTTLASRLVELGHSQEKFIGLLFDKSKWTSVSVLAVMKAGAAFFLIDSSLPDQRIRRMCEIAQASAIITSPSLSTRAGQFERPILVAEHEAQRTATALASLPTVSPRDALYVAFTSGSTGDPKCVVNTHSGACSGIRPYSRCMGLTQQSRMFQLSSYSFVISILDHLGALMNGACLCVPSAEQVQNSLARTITELNANWAEITPSVARGLEPRMVQTLRTVVLVGEATTLSDLDTWRGSVDLKTCYGQTENCLGALIDDKTETSSASDMGYPWAAHCWVVNPNSDDLVPIGAEGELWLEGPSLARGYFNNAEQTAAVFIENPTWMQKIRPGERARFLRTGDLVRYRPETGMLQYVGRGGTQVKLRGQRIELADVESHLKKQFPEADATIAEVVNPSQDANGALLVAFIMAGHATVSGDAATDAPLFADTTAEFSAQSQNALAQLQDTLPKYMVPTTVVPLAARPLTASGKLDRKLLRSKACELGLKLQTYHLITETKAHRPARTENEVVIRDMCAGLLRSAIEDINMDASFFELGGNSISAMWLVSRAREAGFAFTSANVFQQMSLAEMAGMYGGVGSARDTGDETASELPLNAAQKEELTKFIPPDIDPSNVSDFFPCSHGQQWQLSSQKDGAFLFRFSGPLQVDRLQTACRRLVQTHSSLRSLFTLHDGRFMQVILKDIDDFPFTIRHSNSPTQDPLSFAKDLCAIEPAAERPVRPLQFTLIPGSSGQEHVLILHLSHSQYDGICQQTLISDLCALYQNPSDPGVVPTNFAHYARHLARPQTADESAFWKNFLEGSKITRLPTPPQNPSQKVIFLDCATTIPIPDKPLPTGVTLATVVKAAWSHVLRKATGSQDIVFAQYVALRDLESVPQAHRLVGFCVNSCPVRVDFNGSSGSNNKPIKTALDLLHALKTQHTQTIPFKASQWDYTVSNNTDWPRGSETQSTHIHENFDIEKAFDLGGGLRCELVDYLGIFPPLDAMRRIGWSICWGS</sequence>
<evidence type="ECO:0000313" key="7">
    <source>
        <dbReference type="Proteomes" id="UP000184073"/>
    </source>
</evidence>
<gene>
    <name evidence="6" type="ORF">ASPVEDRAFT_24221</name>
</gene>
<proteinExistence type="inferred from homology"/>
<dbReference type="Pfam" id="PF00550">
    <property type="entry name" value="PP-binding"/>
    <property type="match status" value="1"/>
</dbReference>
<dbReference type="GO" id="GO:0005737">
    <property type="term" value="C:cytoplasm"/>
    <property type="evidence" value="ECO:0007669"/>
    <property type="project" value="TreeGrafter"/>
</dbReference>
<dbReference type="FunFam" id="3.30.300.30:FF:000015">
    <property type="entry name" value="Nonribosomal peptide synthase SidD"/>
    <property type="match status" value="1"/>
</dbReference>
<comment type="similarity">
    <text evidence="4">Belongs to the NRP synthetase family.</text>
</comment>
<dbReference type="OrthoDB" id="416786at2759"/>
<dbReference type="Gene3D" id="3.40.50.12780">
    <property type="entry name" value="N-terminal domain of ligase-like"/>
    <property type="match status" value="1"/>
</dbReference>
<dbReference type="GO" id="GO:0016874">
    <property type="term" value="F:ligase activity"/>
    <property type="evidence" value="ECO:0007669"/>
    <property type="project" value="UniProtKB-KW"/>
</dbReference>
<evidence type="ECO:0000313" key="6">
    <source>
        <dbReference type="EMBL" id="OJI97250.1"/>
    </source>
</evidence>
<dbReference type="Gene3D" id="3.30.559.10">
    <property type="entry name" value="Chloramphenicol acetyltransferase-like domain"/>
    <property type="match status" value="1"/>
</dbReference>
<dbReference type="Gene3D" id="1.10.1200.10">
    <property type="entry name" value="ACP-like"/>
    <property type="match status" value="1"/>
</dbReference>
<dbReference type="PROSITE" id="PS50075">
    <property type="entry name" value="CARRIER"/>
    <property type="match status" value="1"/>
</dbReference>
<dbReference type="SUPFAM" id="SSF56801">
    <property type="entry name" value="Acetyl-CoA synthetase-like"/>
    <property type="match status" value="1"/>
</dbReference>
<evidence type="ECO:0000256" key="1">
    <source>
        <dbReference type="ARBA" id="ARBA00022450"/>
    </source>
</evidence>
<reference evidence="7" key="1">
    <citation type="journal article" date="2017" name="Genome Biol.">
        <title>Comparative genomics reveals high biological diversity and specific adaptations in the industrially and medically important fungal genus Aspergillus.</title>
        <authorList>
            <person name="de Vries R.P."/>
            <person name="Riley R."/>
            <person name="Wiebenga A."/>
            <person name="Aguilar-Osorio G."/>
            <person name="Amillis S."/>
            <person name="Uchima C.A."/>
            <person name="Anderluh G."/>
            <person name="Asadollahi M."/>
            <person name="Askin M."/>
            <person name="Barry K."/>
            <person name="Battaglia E."/>
            <person name="Bayram O."/>
            <person name="Benocci T."/>
            <person name="Braus-Stromeyer S.A."/>
            <person name="Caldana C."/>
            <person name="Canovas D."/>
            <person name="Cerqueira G.C."/>
            <person name="Chen F."/>
            <person name="Chen W."/>
            <person name="Choi C."/>
            <person name="Clum A."/>
            <person name="Dos Santos R.A."/>
            <person name="Damasio A.R."/>
            <person name="Diallinas G."/>
            <person name="Emri T."/>
            <person name="Fekete E."/>
            <person name="Flipphi M."/>
            <person name="Freyberg S."/>
            <person name="Gallo A."/>
            <person name="Gournas C."/>
            <person name="Habgood R."/>
            <person name="Hainaut M."/>
            <person name="Harispe M.L."/>
            <person name="Henrissat B."/>
            <person name="Hilden K.S."/>
            <person name="Hope R."/>
            <person name="Hossain A."/>
            <person name="Karabika E."/>
            <person name="Karaffa L."/>
            <person name="Karanyi Z."/>
            <person name="Krasevec N."/>
            <person name="Kuo A."/>
            <person name="Kusch H."/>
            <person name="LaButti K."/>
            <person name="Lagendijk E.L."/>
            <person name="Lapidus A."/>
            <person name="Levasseur A."/>
            <person name="Lindquist E."/>
            <person name="Lipzen A."/>
            <person name="Logrieco A.F."/>
            <person name="MacCabe A."/>
            <person name="Maekelae M.R."/>
            <person name="Malavazi I."/>
            <person name="Melin P."/>
            <person name="Meyer V."/>
            <person name="Mielnichuk N."/>
            <person name="Miskei M."/>
            <person name="Molnar A.P."/>
            <person name="Mule G."/>
            <person name="Ngan C.Y."/>
            <person name="Orejas M."/>
            <person name="Orosz E."/>
            <person name="Ouedraogo J.P."/>
            <person name="Overkamp K.M."/>
            <person name="Park H.-S."/>
            <person name="Perrone G."/>
            <person name="Piumi F."/>
            <person name="Punt P.J."/>
            <person name="Ram A.F."/>
            <person name="Ramon A."/>
            <person name="Rauscher S."/>
            <person name="Record E."/>
            <person name="Riano-Pachon D.M."/>
            <person name="Robert V."/>
            <person name="Roehrig J."/>
            <person name="Ruller R."/>
            <person name="Salamov A."/>
            <person name="Salih N.S."/>
            <person name="Samson R.A."/>
            <person name="Sandor E."/>
            <person name="Sanguinetti M."/>
            <person name="Schuetze T."/>
            <person name="Sepcic K."/>
            <person name="Shelest E."/>
            <person name="Sherlock G."/>
            <person name="Sophianopoulou V."/>
            <person name="Squina F.M."/>
            <person name="Sun H."/>
            <person name="Susca A."/>
            <person name="Todd R.B."/>
            <person name="Tsang A."/>
            <person name="Unkles S.E."/>
            <person name="van de Wiele N."/>
            <person name="van Rossen-Uffink D."/>
            <person name="Oliveira J.V."/>
            <person name="Vesth T.C."/>
            <person name="Visser J."/>
            <person name="Yu J.-H."/>
            <person name="Zhou M."/>
            <person name="Andersen M.R."/>
            <person name="Archer D.B."/>
            <person name="Baker S.E."/>
            <person name="Benoit I."/>
            <person name="Brakhage A.A."/>
            <person name="Braus G.H."/>
            <person name="Fischer R."/>
            <person name="Frisvad J.C."/>
            <person name="Goldman G.H."/>
            <person name="Houbraken J."/>
            <person name="Oakley B."/>
            <person name="Pocsi I."/>
            <person name="Scazzocchio C."/>
            <person name="Seiboth B."/>
            <person name="vanKuyk P.A."/>
            <person name="Wortman J."/>
            <person name="Dyer P.S."/>
            <person name="Grigoriev I.V."/>
        </authorList>
    </citation>
    <scope>NUCLEOTIDE SEQUENCE [LARGE SCALE GENOMIC DNA]</scope>
    <source>
        <strain evidence="7">CBS 583.65</strain>
    </source>
</reference>
<dbReference type="InterPro" id="IPR045851">
    <property type="entry name" value="AMP-bd_C_sf"/>
</dbReference>
<organism evidence="6 7">
    <name type="scientific">Aspergillus versicolor CBS 583.65</name>
    <dbReference type="NCBI Taxonomy" id="1036611"/>
    <lineage>
        <taxon>Eukaryota</taxon>
        <taxon>Fungi</taxon>
        <taxon>Dikarya</taxon>
        <taxon>Ascomycota</taxon>
        <taxon>Pezizomycotina</taxon>
        <taxon>Eurotiomycetes</taxon>
        <taxon>Eurotiomycetidae</taxon>
        <taxon>Eurotiales</taxon>
        <taxon>Aspergillaceae</taxon>
        <taxon>Aspergillus</taxon>
        <taxon>Aspergillus subgen. Nidulantes</taxon>
    </lineage>
</organism>
<dbReference type="GeneID" id="63725149"/>
<dbReference type="PROSITE" id="PS00455">
    <property type="entry name" value="AMP_BINDING"/>
    <property type="match status" value="1"/>
</dbReference>
<dbReference type="GO" id="GO:0031177">
    <property type="term" value="F:phosphopantetheine binding"/>
    <property type="evidence" value="ECO:0007669"/>
    <property type="project" value="TreeGrafter"/>
</dbReference>
<dbReference type="PANTHER" id="PTHR45527:SF3">
    <property type="entry name" value="SIDEROPHORE SYNTHETASE (EUROFUNG)"/>
    <property type="match status" value="1"/>
</dbReference>
<evidence type="ECO:0000256" key="2">
    <source>
        <dbReference type="ARBA" id="ARBA00022553"/>
    </source>
</evidence>
<dbReference type="InterPro" id="IPR001242">
    <property type="entry name" value="Condensation_dom"/>
</dbReference>
<dbReference type="InterPro" id="IPR010071">
    <property type="entry name" value="AA_adenyl_dom"/>
</dbReference>
<dbReference type="VEuPathDB" id="FungiDB:ASPVEDRAFT_24221"/>
<evidence type="ECO:0000259" key="5">
    <source>
        <dbReference type="PROSITE" id="PS50075"/>
    </source>
</evidence>
<dbReference type="InterPro" id="IPR036736">
    <property type="entry name" value="ACP-like_sf"/>
</dbReference>
<dbReference type="Proteomes" id="UP000184073">
    <property type="component" value="Unassembled WGS sequence"/>
</dbReference>
<dbReference type="Pfam" id="PF00668">
    <property type="entry name" value="Condensation"/>
    <property type="match status" value="1"/>
</dbReference>
<dbReference type="SUPFAM" id="SSF47336">
    <property type="entry name" value="ACP-like"/>
    <property type="match status" value="1"/>
</dbReference>
<dbReference type="InterPro" id="IPR000873">
    <property type="entry name" value="AMP-dep_synth/lig_dom"/>
</dbReference>
<dbReference type="GO" id="GO:0043041">
    <property type="term" value="P:amino acid activation for nonribosomal peptide biosynthetic process"/>
    <property type="evidence" value="ECO:0007669"/>
    <property type="project" value="TreeGrafter"/>
</dbReference>
<dbReference type="CDD" id="cd05918">
    <property type="entry name" value="A_NRPS_SidN3_like"/>
    <property type="match status" value="1"/>
</dbReference>
<name>A0A1L9P6U0_ASPVE</name>
<keyword evidence="3" id="KW-0436">Ligase</keyword>
<accession>A0A1L9P6U0</accession>
<dbReference type="EMBL" id="KV878125">
    <property type="protein sequence ID" value="OJI97250.1"/>
    <property type="molecule type" value="Genomic_DNA"/>
</dbReference>
<dbReference type="NCBIfam" id="TIGR01733">
    <property type="entry name" value="AA-adenyl-dom"/>
    <property type="match status" value="1"/>
</dbReference>
<dbReference type="Gene3D" id="3.30.559.30">
    <property type="entry name" value="Nonribosomal peptide synthetase, condensation domain"/>
    <property type="match status" value="1"/>
</dbReference>
<dbReference type="AlphaFoldDB" id="A0A1L9P6U0"/>
<dbReference type="InterPro" id="IPR009081">
    <property type="entry name" value="PP-bd_ACP"/>
</dbReference>
<dbReference type="Gene3D" id="3.30.300.30">
    <property type="match status" value="1"/>
</dbReference>
<dbReference type="InterPro" id="IPR042099">
    <property type="entry name" value="ANL_N_sf"/>
</dbReference>
<dbReference type="InterPro" id="IPR023213">
    <property type="entry name" value="CAT-like_dom_sf"/>
</dbReference>
<dbReference type="SUPFAM" id="SSF52777">
    <property type="entry name" value="CoA-dependent acyltransferases"/>
    <property type="match status" value="2"/>
</dbReference>